<proteinExistence type="predicted"/>
<organism evidence="1 2">
    <name type="scientific">Streptacidiphilus monticola</name>
    <dbReference type="NCBI Taxonomy" id="2161674"/>
    <lineage>
        <taxon>Bacteria</taxon>
        <taxon>Bacillati</taxon>
        <taxon>Actinomycetota</taxon>
        <taxon>Actinomycetes</taxon>
        <taxon>Kitasatosporales</taxon>
        <taxon>Streptomycetaceae</taxon>
        <taxon>Streptacidiphilus</taxon>
    </lineage>
</organism>
<comment type="caution">
    <text evidence="1">The sequence shown here is derived from an EMBL/GenBank/DDBJ whole genome shotgun (WGS) entry which is preliminary data.</text>
</comment>
<name>A0ABW1GBQ4_9ACTN</name>
<protein>
    <recommendedName>
        <fullName evidence="3">VapC45 PIN like domain-containing protein</fullName>
    </recommendedName>
</protein>
<gene>
    <name evidence="1" type="ORF">ACFP3V_29375</name>
</gene>
<evidence type="ECO:0008006" key="3">
    <source>
        <dbReference type="Google" id="ProtNLM"/>
    </source>
</evidence>
<sequence length="99" mass="10558">MHIVIDATLRHDVPPEERPAIEAAIDARVVVQPPAGAEGRGDALVANIAAQVDGVAVSNDSFAPLHRLHPWLRTAGRMIGATRSQGVWVFTPRTPPAAR</sequence>
<dbReference type="RefSeq" id="WP_380590027.1">
    <property type="nucleotide sequence ID" value="NZ_JBHSQJ010000153.1"/>
</dbReference>
<accession>A0ABW1GBQ4</accession>
<evidence type="ECO:0000313" key="1">
    <source>
        <dbReference type="EMBL" id="MFC5911305.1"/>
    </source>
</evidence>
<dbReference type="EMBL" id="JBHSQJ010000153">
    <property type="protein sequence ID" value="MFC5911305.1"/>
    <property type="molecule type" value="Genomic_DNA"/>
</dbReference>
<keyword evidence="2" id="KW-1185">Reference proteome</keyword>
<evidence type="ECO:0000313" key="2">
    <source>
        <dbReference type="Proteomes" id="UP001596174"/>
    </source>
</evidence>
<dbReference type="Proteomes" id="UP001596174">
    <property type="component" value="Unassembled WGS sequence"/>
</dbReference>
<reference evidence="2" key="1">
    <citation type="journal article" date="2019" name="Int. J. Syst. Evol. Microbiol.">
        <title>The Global Catalogue of Microorganisms (GCM) 10K type strain sequencing project: providing services to taxonomists for standard genome sequencing and annotation.</title>
        <authorList>
            <consortium name="The Broad Institute Genomics Platform"/>
            <consortium name="The Broad Institute Genome Sequencing Center for Infectious Disease"/>
            <person name="Wu L."/>
            <person name="Ma J."/>
        </authorList>
    </citation>
    <scope>NUCLEOTIDE SEQUENCE [LARGE SCALE GENOMIC DNA]</scope>
    <source>
        <strain evidence="2">JCM 4816</strain>
    </source>
</reference>